<evidence type="ECO:0000313" key="8">
    <source>
        <dbReference type="Proteomes" id="UP001562425"/>
    </source>
</evidence>
<feature type="domain" description="Amidohydrolase-related" evidence="6">
    <location>
        <begin position="263"/>
        <end position="338"/>
    </location>
</feature>
<dbReference type="SUPFAM" id="SSF47565">
    <property type="entry name" value="Insect pheromone/odorant-binding proteins"/>
    <property type="match status" value="2"/>
</dbReference>
<accession>A0ABD1CN41</accession>
<protein>
    <recommendedName>
        <fullName evidence="6">Amidohydrolase-related domain-containing protein</fullName>
    </recommendedName>
</protein>
<dbReference type="InterPro" id="IPR006680">
    <property type="entry name" value="Amidohydro-rel"/>
</dbReference>
<organism evidence="7 8">
    <name type="scientific">Culex pipiens pipiens</name>
    <name type="common">Northern house mosquito</name>
    <dbReference type="NCBI Taxonomy" id="38569"/>
    <lineage>
        <taxon>Eukaryota</taxon>
        <taxon>Metazoa</taxon>
        <taxon>Ecdysozoa</taxon>
        <taxon>Arthropoda</taxon>
        <taxon>Hexapoda</taxon>
        <taxon>Insecta</taxon>
        <taxon>Pterygota</taxon>
        <taxon>Neoptera</taxon>
        <taxon>Endopterygota</taxon>
        <taxon>Diptera</taxon>
        <taxon>Nematocera</taxon>
        <taxon>Culicoidea</taxon>
        <taxon>Culicidae</taxon>
        <taxon>Culicinae</taxon>
        <taxon>Culicini</taxon>
        <taxon>Culex</taxon>
        <taxon>Culex</taxon>
    </lineage>
</organism>
<evidence type="ECO:0000256" key="4">
    <source>
        <dbReference type="ARBA" id="ARBA00022729"/>
    </source>
</evidence>
<dbReference type="InterPro" id="IPR036728">
    <property type="entry name" value="PBP_GOBP_sf"/>
</dbReference>
<evidence type="ECO:0000256" key="5">
    <source>
        <dbReference type="SAM" id="SignalP"/>
    </source>
</evidence>
<evidence type="ECO:0000256" key="3">
    <source>
        <dbReference type="ARBA" id="ARBA00022525"/>
    </source>
</evidence>
<dbReference type="Proteomes" id="UP001562425">
    <property type="component" value="Unassembled WGS sequence"/>
</dbReference>
<evidence type="ECO:0000256" key="2">
    <source>
        <dbReference type="ARBA" id="ARBA00008098"/>
    </source>
</evidence>
<dbReference type="GO" id="GO:0005576">
    <property type="term" value="C:extracellular region"/>
    <property type="evidence" value="ECO:0007669"/>
    <property type="project" value="UniProtKB-SubCell"/>
</dbReference>
<dbReference type="Pfam" id="PF01395">
    <property type="entry name" value="PBP_GOBP"/>
    <property type="match status" value="2"/>
</dbReference>
<keyword evidence="3" id="KW-0964">Secreted</keyword>
<keyword evidence="8" id="KW-1185">Reference proteome</keyword>
<sequence length="339" mass="38273">MLNLLARTTFLGGVIVLAAYHNANFKSTNSARQECVLYRDVQNLTLIGTRFRSDLESTCVCRCELIKIGLWTDALGHLEIPTMQFYNGDPNNLTFLENVRECVSEIPPNLDLCYRAFKYYKCYVSYFGDVNLDLPRFVPSTDLQQQQTVVDCARILQISHQDLRSIAATPLLESTQSKCLLRCFLIRQGFFSDAAGPNRTRLFAQFATVNDERSFRYSFGKCYQRLQDESWDRCSFAARIVTDCLSYTSVALEQITAAIGAVAHAMAIADKVGNFTVGKEFDALLVDTSVGPINRYKLPSALTEHKSPDELLLEQLQKFVYVGDDRNIVRVFVAGQQVK</sequence>
<dbReference type="SUPFAM" id="SSF51338">
    <property type="entry name" value="Composite domain of metallo-dependent hydrolases"/>
    <property type="match status" value="1"/>
</dbReference>
<comment type="subcellular location">
    <subcellularLocation>
        <location evidence="1">Secreted</location>
    </subcellularLocation>
</comment>
<dbReference type="Gene3D" id="2.30.40.10">
    <property type="entry name" value="Urease, subunit C, domain 1"/>
    <property type="match status" value="1"/>
</dbReference>
<dbReference type="InterPro" id="IPR011059">
    <property type="entry name" value="Metal-dep_hydrolase_composite"/>
</dbReference>
<dbReference type="EMBL" id="JBEHCU010010759">
    <property type="protein sequence ID" value="KAL1377761.1"/>
    <property type="molecule type" value="Genomic_DNA"/>
</dbReference>
<evidence type="ECO:0000313" key="7">
    <source>
        <dbReference type="EMBL" id="KAL1377761.1"/>
    </source>
</evidence>
<comment type="caution">
    <text evidence="7">The sequence shown here is derived from an EMBL/GenBank/DDBJ whole genome shotgun (WGS) entry which is preliminary data.</text>
</comment>
<reference evidence="7 8" key="1">
    <citation type="submission" date="2024-05" db="EMBL/GenBank/DDBJ databases">
        <title>Culex pipiens pipiens assembly and annotation.</title>
        <authorList>
            <person name="Alout H."/>
            <person name="Durand T."/>
        </authorList>
    </citation>
    <scope>NUCLEOTIDE SEQUENCE [LARGE SCALE GENOMIC DNA]</scope>
    <source>
        <strain evidence="7">HA-2024</strain>
        <tissue evidence="7">Whole body</tissue>
    </source>
</reference>
<dbReference type="AlphaFoldDB" id="A0ABD1CN41"/>
<dbReference type="Pfam" id="PF01979">
    <property type="entry name" value="Amidohydro_1"/>
    <property type="match status" value="1"/>
</dbReference>
<feature type="chain" id="PRO_5044822924" description="Amidohydrolase-related domain-containing protein" evidence="5">
    <location>
        <begin position="20"/>
        <end position="339"/>
    </location>
</feature>
<proteinExistence type="inferred from homology"/>
<dbReference type="CDD" id="cd23992">
    <property type="entry name" value="PBP_GOBP"/>
    <property type="match status" value="2"/>
</dbReference>
<name>A0ABD1CN41_CULPP</name>
<dbReference type="PANTHER" id="PTHR11857">
    <property type="entry name" value="ODORANT BINDING PROTEIN-RELATED"/>
    <property type="match status" value="1"/>
</dbReference>
<evidence type="ECO:0000259" key="6">
    <source>
        <dbReference type="Pfam" id="PF01979"/>
    </source>
</evidence>
<comment type="similarity">
    <text evidence="2">Belongs to the PBP/GOBP family.</text>
</comment>
<keyword evidence="4 5" id="KW-0732">Signal</keyword>
<dbReference type="Gene3D" id="1.10.238.20">
    <property type="entry name" value="Pheromone/general odorant binding protein domain"/>
    <property type="match status" value="2"/>
</dbReference>
<gene>
    <name evidence="7" type="ORF">pipiens_016035</name>
</gene>
<dbReference type="InterPro" id="IPR006170">
    <property type="entry name" value="PBP/GOBP"/>
</dbReference>
<evidence type="ECO:0000256" key="1">
    <source>
        <dbReference type="ARBA" id="ARBA00004613"/>
    </source>
</evidence>
<feature type="signal peptide" evidence="5">
    <location>
        <begin position="1"/>
        <end position="19"/>
    </location>
</feature>
<dbReference type="PANTHER" id="PTHR11857:SF43">
    <property type="entry name" value="GEO07291P1-RELATED"/>
    <property type="match status" value="1"/>
</dbReference>